<keyword evidence="3" id="KW-1185">Reference proteome</keyword>
<feature type="compositionally biased region" description="Polar residues" evidence="1">
    <location>
        <begin position="497"/>
        <end position="506"/>
    </location>
</feature>
<evidence type="ECO:0000256" key="1">
    <source>
        <dbReference type="SAM" id="MobiDB-lite"/>
    </source>
</evidence>
<feature type="compositionally biased region" description="Polar residues" evidence="1">
    <location>
        <begin position="81"/>
        <end position="93"/>
    </location>
</feature>
<evidence type="ECO:0000313" key="2">
    <source>
        <dbReference type="EMBL" id="PBK72518.1"/>
    </source>
</evidence>
<feature type="compositionally biased region" description="Basic residues" evidence="1">
    <location>
        <begin position="409"/>
        <end position="419"/>
    </location>
</feature>
<feature type="region of interest" description="Disordered" evidence="1">
    <location>
        <begin position="492"/>
        <end position="530"/>
    </location>
</feature>
<feature type="compositionally biased region" description="Acidic residues" evidence="1">
    <location>
        <begin position="31"/>
        <end position="47"/>
    </location>
</feature>
<organism evidence="2 3">
    <name type="scientific">Armillaria solidipes</name>
    <dbReference type="NCBI Taxonomy" id="1076256"/>
    <lineage>
        <taxon>Eukaryota</taxon>
        <taxon>Fungi</taxon>
        <taxon>Dikarya</taxon>
        <taxon>Basidiomycota</taxon>
        <taxon>Agaricomycotina</taxon>
        <taxon>Agaricomycetes</taxon>
        <taxon>Agaricomycetidae</taxon>
        <taxon>Agaricales</taxon>
        <taxon>Marasmiineae</taxon>
        <taxon>Physalacriaceae</taxon>
        <taxon>Armillaria</taxon>
    </lineage>
</organism>
<feature type="compositionally biased region" description="Polar residues" evidence="1">
    <location>
        <begin position="518"/>
        <end position="530"/>
    </location>
</feature>
<name>A0A2H3C2H3_9AGAR</name>
<accession>A0A2H3C2H3</accession>
<dbReference type="EMBL" id="KZ293422">
    <property type="protein sequence ID" value="PBK72518.1"/>
    <property type="molecule type" value="Genomic_DNA"/>
</dbReference>
<feature type="compositionally biased region" description="Basic and acidic residues" evidence="1">
    <location>
        <begin position="113"/>
        <end position="122"/>
    </location>
</feature>
<proteinExistence type="predicted"/>
<feature type="compositionally biased region" description="Basic and acidic residues" evidence="1">
    <location>
        <begin position="508"/>
        <end position="517"/>
    </location>
</feature>
<protein>
    <submittedName>
        <fullName evidence="2">Uncharacterized protein</fullName>
    </submittedName>
</protein>
<feature type="region of interest" description="Disordered" evidence="1">
    <location>
        <begin position="25"/>
        <end position="191"/>
    </location>
</feature>
<feature type="compositionally biased region" description="Basic and acidic residues" evidence="1">
    <location>
        <begin position="48"/>
        <end position="65"/>
    </location>
</feature>
<gene>
    <name evidence="2" type="ORF">ARMSODRAFT_1082917</name>
</gene>
<dbReference type="STRING" id="1076256.A0A2H3C2H3"/>
<reference evidence="3" key="1">
    <citation type="journal article" date="2017" name="Nat. Ecol. Evol.">
        <title>Genome expansion and lineage-specific genetic innovations in the forest pathogenic fungi Armillaria.</title>
        <authorList>
            <person name="Sipos G."/>
            <person name="Prasanna A.N."/>
            <person name="Walter M.C."/>
            <person name="O'Connor E."/>
            <person name="Balint B."/>
            <person name="Krizsan K."/>
            <person name="Kiss B."/>
            <person name="Hess J."/>
            <person name="Varga T."/>
            <person name="Slot J."/>
            <person name="Riley R."/>
            <person name="Boka B."/>
            <person name="Rigling D."/>
            <person name="Barry K."/>
            <person name="Lee J."/>
            <person name="Mihaltcheva S."/>
            <person name="LaButti K."/>
            <person name="Lipzen A."/>
            <person name="Waldron R."/>
            <person name="Moloney N.M."/>
            <person name="Sperisen C."/>
            <person name="Kredics L."/>
            <person name="Vagvoelgyi C."/>
            <person name="Patrignani A."/>
            <person name="Fitzpatrick D."/>
            <person name="Nagy I."/>
            <person name="Doyle S."/>
            <person name="Anderson J.B."/>
            <person name="Grigoriev I.V."/>
            <person name="Gueldener U."/>
            <person name="Muensterkoetter M."/>
            <person name="Nagy L.G."/>
        </authorList>
    </citation>
    <scope>NUCLEOTIDE SEQUENCE [LARGE SCALE GENOMIC DNA]</scope>
    <source>
        <strain evidence="3">28-4</strain>
    </source>
</reference>
<feature type="region of interest" description="Disordered" evidence="1">
    <location>
        <begin position="360"/>
        <end position="443"/>
    </location>
</feature>
<dbReference type="AlphaFoldDB" id="A0A2H3C2H3"/>
<evidence type="ECO:0000313" key="3">
    <source>
        <dbReference type="Proteomes" id="UP000218334"/>
    </source>
</evidence>
<sequence length="639" mass="69440">MPPNTAAPAAASSSAWSFNLRTSKIRRADRDLDDSGSDSDPSSDSDVDESHMLDDLDISTRDETVVYKPNPFSIAKINAAARSTNRPPSTNEPSRPIKPTKAGKKTSGSIVDGLRKQSEKAKSKFQRPPPQANATPSTVRSLSKAQQERAPTPISVPNPPMHPEDTHICGDLAPPASETTSFSYAPPSPLRSSHVQAAETCILRPFDPPALSLQETCPIDAAVVHASFSHLPDIPDAPTRAPDPIHARPQPPRAFQTQRPLASYFSSPVSRPGISVSPTNNASLSSPMRTVARPIQPIPRPQPQSFFAPQRSILQSTPANMTPRFRTQASPMLRPTMPLAATAVPQPFRPPTPVPVRLMPTPAPPPLYRNEVPRRPDPEGTSFPRFAWNPPVIPSPCADQQPKAPVSNKHARSSHKRQRVSPSPPKTVRPNAYKPSIDPDEEWSTLHRRKKHMAETATAGMRTGAFSLPGISAPGKKSGMSATSSKRVITFLPPPLASTSDNTPVYQQRHETQERPKSQNPYPSPTHSTLSSLIPVCADVTNREHRASDETAFSSPYRPLSPPTSDLLTLVEPPSEGNPCVSMDVDGVASRYHATRMDIRQRKLLSAQARDMLNLESCGIVYRDEGSGDEIAIPLWTGC</sequence>
<feature type="compositionally biased region" description="Polar residues" evidence="1">
    <location>
        <begin position="132"/>
        <end position="145"/>
    </location>
</feature>
<dbReference type="Proteomes" id="UP000218334">
    <property type="component" value="Unassembled WGS sequence"/>
</dbReference>